<dbReference type="OrthoDB" id="9815778at2"/>
<dbReference type="SUPFAM" id="SSF53955">
    <property type="entry name" value="Lysozyme-like"/>
    <property type="match status" value="1"/>
</dbReference>
<comment type="caution">
    <text evidence="3">The sequence shown here is derived from an EMBL/GenBank/DDBJ whole genome shotgun (WGS) entry which is preliminary data.</text>
</comment>
<feature type="domain" description="Transglycosylase SLT" evidence="2">
    <location>
        <begin position="61"/>
        <end position="169"/>
    </location>
</feature>
<name>A0A0X3VY64_STRVO</name>
<gene>
    <name evidence="3" type="ORF">ADL28_28665</name>
</gene>
<dbReference type="Proteomes" id="UP000053413">
    <property type="component" value="Unassembled WGS sequence"/>
</dbReference>
<dbReference type="PANTHER" id="PTHR37423:SF2">
    <property type="entry name" value="MEMBRANE-BOUND LYTIC MUREIN TRANSGLYCOSYLASE C"/>
    <property type="match status" value="1"/>
</dbReference>
<dbReference type="RefSeq" id="WP_059146673.1">
    <property type="nucleotide sequence ID" value="NZ_LLZJ01000374.1"/>
</dbReference>
<accession>A0A0X3VY64</accession>
<reference evidence="4" key="1">
    <citation type="submission" date="2015-10" db="EMBL/GenBank/DDBJ databases">
        <authorList>
            <person name="Ju K.-S."/>
            <person name="Doroghazi J.R."/>
            <person name="Metcalf W.W."/>
        </authorList>
    </citation>
    <scope>NUCLEOTIDE SEQUENCE [LARGE SCALE GENOMIC DNA]</scope>
    <source>
        <strain evidence="4">NRRL F-8817</strain>
    </source>
</reference>
<dbReference type="AlphaFoldDB" id="A0A0X3VY64"/>
<dbReference type="Gene3D" id="1.10.530.10">
    <property type="match status" value="1"/>
</dbReference>
<dbReference type="InterPro" id="IPR023346">
    <property type="entry name" value="Lysozyme-like_dom_sf"/>
</dbReference>
<dbReference type="CDD" id="cd13399">
    <property type="entry name" value="Slt35-like"/>
    <property type="match status" value="1"/>
</dbReference>
<sequence length="232" mass="24503">MLTRAAGLVAAFVAGLALVVAAVLVVRHLTAPSEPELPVVPEARRPILESAVRACTPLSVPLLAAQIDAESGWRPDADSGHAQGISQFSPATWKEWGQDGDGDGKANVWEPRDAIPSQARYMCHLYEVVKVVPGSKTTFGATQLALAAYNAGPNAVLRAHGIPKILETQDYVDKIVKDLLPKYRESEEKYQRSEAKHKSSATASPSGSSSTSPSTDPSATAPGASPSATRRP</sequence>
<feature type="compositionally biased region" description="Low complexity" evidence="1">
    <location>
        <begin position="200"/>
        <end position="232"/>
    </location>
</feature>
<dbReference type="PANTHER" id="PTHR37423">
    <property type="entry name" value="SOLUBLE LYTIC MUREIN TRANSGLYCOSYLASE-RELATED"/>
    <property type="match status" value="1"/>
</dbReference>
<evidence type="ECO:0000256" key="1">
    <source>
        <dbReference type="SAM" id="MobiDB-lite"/>
    </source>
</evidence>
<dbReference type="InterPro" id="IPR008258">
    <property type="entry name" value="Transglycosylase_SLT_dom_1"/>
</dbReference>
<feature type="region of interest" description="Disordered" evidence="1">
    <location>
        <begin position="186"/>
        <end position="232"/>
    </location>
</feature>
<dbReference type="Pfam" id="PF01464">
    <property type="entry name" value="SLT"/>
    <property type="match status" value="1"/>
</dbReference>
<dbReference type="EMBL" id="LLZJ01000374">
    <property type="protein sequence ID" value="KUL48586.1"/>
    <property type="molecule type" value="Genomic_DNA"/>
</dbReference>
<protein>
    <submittedName>
        <fullName evidence="3">Lytic transglycosylase</fullName>
    </submittedName>
</protein>
<proteinExistence type="predicted"/>
<evidence type="ECO:0000259" key="2">
    <source>
        <dbReference type="Pfam" id="PF01464"/>
    </source>
</evidence>
<organism evidence="3 4">
    <name type="scientific">Streptomyces violaceusniger</name>
    <dbReference type="NCBI Taxonomy" id="68280"/>
    <lineage>
        <taxon>Bacteria</taxon>
        <taxon>Bacillati</taxon>
        <taxon>Actinomycetota</taxon>
        <taxon>Actinomycetes</taxon>
        <taxon>Kitasatosporales</taxon>
        <taxon>Streptomycetaceae</taxon>
        <taxon>Streptomyces</taxon>
        <taxon>Streptomyces violaceusniger group</taxon>
    </lineage>
</organism>
<feature type="compositionally biased region" description="Basic and acidic residues" evidence="1">
    <location>
        <begin position="186"/>
        <end position="197"/>
    </location>
</feature>
<evidence type="ECO:0000313" key="3">
    <source>
        <dbReference type="EMBL" id="KUL48586.1"/>
    </source>
</evidence>
<evidence type="ECO:0000313" key="4">
    <source>
        <dbReference type="Proteomes" id="UP000053413"/>
    </source>
</evidence>